<keyword evidence="3 6" id="KW-0808">Transferase</keyword>
<dbReference type="InterPro" id="IPR029063">
    <property type="entry name" value="SAM-dependent_MTases_sf"/>
</dbReference>
<evidence type="ECO:0000256" key="7">
    <source>
        <dbReference type="SAM" id="MobiDB-lite"/>
    </source>
</evidence>
<reference evidence="9 10" key="1">
    <citation type="submission" date="2024-10" db="EMBL/GenBank/DDBJ databases">
        <title>Updated reference genomes for cyclostephanoid diatoms.</title>
        <authorList>
            <person name="Roberts W.R."/>
            <person name="Alverson A.J."/>
        </authorList>
    </citation>
    <scope>NUCLEOTIDE SEQUENCE [LARGE SCALE GENOMIC DNA]</scope>
    <source>
        <strain evidence="9 10">AJA228-03</strain>
    </source>
</reference>
<dbReference type="InterPro" id="IPR024160">
    <property type="entry name" value="BIN3_SAM-bd_dom"/>
</dbReference>
<dbReference type="PANTHER" id="PTHR12315:SF1">
    <property type="entry name" value="RNA 5'-MONOPHOSPHATE METHYLTRANSFERASE"/>
    <property type="match status" value="1"/>
</dbReference>
<protein>
    <recommendedName>
        <fullName evidence="6">RNA methyltransferase</fullName>
        <ecNumber evidence="6">2.1.1.-</ecNumber>
    </recommendedName>
</protein>
<evidence type="ECO:0000256" key="4">
    <source>
        <dbReference type="ARBA" id="ARBA00022691"/>
    </source>
</evidence>
<dbReference type="GO" id="GO:0008173">
    <property type="term" value="F:RNA methyltransferase activity"/>
    <property type="evidence" value="ECO:0007669"/>
    <property type="project" value="UniProtKB-UniRule"/>
</dbReference>
<keyword evidence="2 6" id="KW-0489">Methyltransferase</keyword>
<keyword evidence="4 5" id="KW-0949">S-adenosyl-L-methionine</keyword>
<evidence type="ECO:0000313" key="10">
    <source>
        <dbReference type="Proteomes" id="UP001530377"/>
    </source>
</evidence>
<feature type="compositionally biased region" description="Basic and acidic residues" evidence="7">
    <location>
        <begin position="204"/>
        <end position="218"/>
    </location>
</feature>
<evidence type="ECO:0000256" key="3">
    <source>
        <dbReference type="ARBA" id="ARBA00022679"/>
    </source>
</evidence>
<evidence type="ECO:0000259" key="8">
    <source>
        <dbReference type="PROSITE" id="PS51515"/>
    </source>
</evidence>
<name>A0ABD3SRP3_9STRA</name>
<dbReference type="InterPro" id="IPR010675">
    <property type="entry name" value="Bin3_C"/>
</dbReference>
<dbReference type="PROSITE" id="PS51515">
    <property type="entry name" value="BIN3_SAM"/>
    <property type="match status" value="1"/>
</dbReference>
<evidence type="ECO:0000313" key="9">
    <source>
        <dbReference type="EMBL" id="KAL3827282.1"/>
    </source>
</evidence>
<dbReference type="GO" id="GO:0008171">
    <property type="term" value="F:O-methyltransferase activity"/>
    <property type="evidence" value="ECO:0007669"/>
    <property type="project" value="UniProtKB-UniRule"/>
</dbReference>
<dbReference type="EC" id="2.1.1.-" evidence="6"/>
<dbReference type="GO" id="GO:0032259">
    <property type="term" value="P:methylation"/>
    <property type="evidence" value="ECO:0007669"/>
    <property type="project" value="UniProtKB-KW"/>
</dbReference>
<dbReference type="AlphaFoldDB" id="A0ABD3SRP3"/>
<evidence type="ECO:0000256" key="1">
    <source>
        <dbReference type="ARBA" id="ARBA00008361"/>
    </source>
</evidence>
<dbReference type="EMBL" id="JALLPB020000005">
    <property type="protein sequence ID" value="KAL3827282.1"/>
    <property type="molecule type" value="Genomic_DNA"/>
</dbReference>
<evidence type="ECO:0000256" key="6">
    <source>
        <dbReference type="RuleBase" id="RU367087"/>
    </source>
</evidence>
<accession>A0ABD3SRP3</accession>
<evidence type="ECO:0000256" key="5">
    <source>
        <dbReference type="PROSITE-ProRule" id="PRU00848"/>
    </source>
</evidence>
<dbReference type="PANTHER" id="PTHR12315">
    <property type="entry name" value="BICOID-INTERACTING PROTEIN RELATED"/>
    <property type="match status" value="1"/>
</dbReference>
<comment type="similarity">
    <text evidence="1 6">Belongs to the methyltransferase superfamily.</text>
</comment>
<evidence type="ECO:0000256" key="2">
    <source>
        <dbReference type="ARBA" id="ARBA00022603"/>
    </source>
</evidence>
<sequence>MDASDQGHRYGNFPNYYAFHPPDDRIRVLERCKFTHYIRNGLSSSSSSSFCRSSNVVDAANDDVVDDDKAFKSARKTTRRHERDGRHDVVYLCDLGCNEGDMTIALAKSLVLGGGCAIDDADCVDNGDDPGDGDGGGTTSVIDDHSKFANNKKCTAKIDHSTHNDESDGKIGVQCLGLDLDRTLIERAIAKFSTADAPPLAPRDGAESVTEGHRHEDDSGTRAIFQVCDLSSESEHNRACVSFFGCGSGSISGGMSRDDKHEKDNGNSRVTLQSPRPLFHLTTIFSTTMWIHVHAGDHGLRKFLERACSWTKMYLLIEPQPSGCYRKANARLRKMGRPELDDVTFKRLKMRGNIEMEIDKVVLACGFRSVVPSNGTRGGGSCGGVVDDGEATDAITSWNRSLRLYERVI</sequence>
<dbReference type="Proteomes" id="UP001530377">
    <property type="component" value="Unassembled WGS sequence"/>
</dbReference>
<dbReference type="InterPro" id="IPR039772">
    <property type="entry name" value="Bin3-like"/>
</dbReference>
<gene>
    <name evidence="9" type="ORF">ACHAXA_005028</name>
</gene>
<organism evidence="9 10">
    <name type="scientific">Cyclostephanos tholiformis</name>
    <dbReference type="NCBI Taxonomy" id="382380"/>
    <lineage>
        <taxon>Eukaryota</taxon>
        <taxon>Sar</taxon>
        <taxon>Stramenopiles</taxon>
        <taxon>Ochrophyta</taxon>
        <taxon>Bacillariophyta</taxon>
        <taxon>Coscinodiscophyceae</taxon>
        <taxon>Thalassiosirophycidae</taxon>
        <taxon>Stephanodiscales</taxon>
        <taxon>Stephanodiscaceae</taxon>
        <taxon>Cyclostephanos</taxon>
    </lineage>
</organism>
<proteinExistence type="inferred from homology"/>
<feature type="domain" description="Bin3-type SAM" evidence="8">
    <location>
        <begin position="74"/>
        <end position="409"/>
    </location>
</feature>
<dbReference type="Pfam" id="PF06859">
    <property type="entry name" value="Bin3"/>
    <property type="match status" value="1"/>
</dbReference>
<feature type="region of interest" description="Disordered" evidence="7">
    <location>
        <begin position="196"/>
        <end position="218"/>
    </location>
</feature>
<comment type="caution">
    <text evidence="9">The sequence shown here is derived from an EMBL/GenBank/DDBJ whole genome shotgun (WGS) entry which is preliminary data.</text>
</comment>
<keyword evidence="10" id="KW-1185">Reference proteome</keyword>
<dbReference type="Gene3D" id="3.40.50.150">
    <property type="entry name" value="Vaccinia Virus protein VP39"/>
    <property type="match status" value="1"/>
</dbReference>